<keyword evidence="6" id="KW-0862">Zinc</keyword>
<evidence type="ECO:0000256" key="6">
    <source>
        <dbReference type="ARBA" id="ARBA00022833"/>
    </source>
</evidence>
<keyword evidence="8" id="KW-0238">DNA-binding</keyword>
<dbReference type="InterPro" id="IPR036236">
    <property type="entry name" value="Znf_C2H2_sf"/>
</dbReference>
<dbReference type="GO" id="GO:0001227">
    <property type="term" value="F:DNA-binding transcription repressor activity, RNA polymerase II-specific"/>
    <property type="evidence" value="ECO:0007669"/>
    <property type="project" value="TreeGrafter"/>
</dbReference>
<dbReference type="FunFam" id="3.30.160.60:FF:000005">
    <property type="entry name" value="Zinc finger protein 14 homolog"/>
    <property type="match status" value="1"/>
</dbReference>
<evidence type="ECO:0000256" key="11">
    <source>
        <dbReference type="PROSITE-ProRule" id="PRU00042"/>
    </source>
</evidence>
<dbReference type="PROSITE" id="PS00028">
    <property type="entry name" value="ZINC_FINGER_C2H2_1"/>
    <property type="match status" value="8"/>
</dbReference>
<feature type="domain" description="C2H2-type" evidence="13">
    <location>
        <begin position="133"/>
        <end position="160"/>
    </location>
</feature>
<dbReference type="Pfam" id="PF00096">
    <property type="entry name" value="zf-C2H2"/>
    <property type="match status" value="7"/>
</dbReference>
<comment type="subcellular location">
    <subcellularLocation>
        <location evidence="1">Nucleus</location>
    </subcellularLocation>
</comment>
<dbReference type="PANTHER" id="PTHR24399">
    <property type="entry name" value="ZINC FINGER AND BTB DOMAIN-CONTAINING"/>
    <property type="match status" value="1"/>
</dbReference>
<evidence type="ECO:0000256" key="9">
    <source>
        <dbReference type="ARBA" id="ARBA00023163"/>
    </source>
</evidence>
<feature type="domain" description="C2H2-type" evidence="13">
    <location>
        <begin position="160"/>
        <end position="187"/>
    </location>
</feature>
<feature type="domain" description="C2H2-type" evidence="13">
    <location>
        <begin position="105"/>
        <end position="132"/>
    </location>
</feature>
<dbReference type="SMART" id="SM00355">
    <property type="entry name" value="ZnF_C2H2"/>
    <property type="match status" value="9"/>
</dbReference>
<reference evidence="14" key="3">
    <citation type="submission" date="2025-09" db="UniProtKB">
        <authorList>
            <consortium name="Ensembl"/>
        </authorList>
    </citation>
    <scope>IDENTIFICATION</scope>
</reference>
<dbReference type="FunFam" id="3.30.160.60:FF:000264">
    <property type="entry name" value="Zinc finger protein 236"/>
    <property type="match status" value="1"/>
</dbReference>
<keyword evidence="7" id="KW-0805">Transcription regulation</keyword>
<evidence type="ECO:0000256" key="4">
    <source>
        <dbReference type="ARBA" id="ARBA00022737"/>
    </source>
</evidence>
<evidence type="ECO:0000313" key="14">
    <source>
        <dbReference type="Ensembl" id="ENSMZEP00005027024.1"/>
    </source>
</evidence>
<feature type="domain" description="C2H2-type" evidence="13">
    <location>
        <begin position="300"/>
        <end position="327"/>
    </location>
</feature>
<evidence type="ECO:0000313" key="15">
    <source>
        <dbReference type="Proteomes" id="UP000265160"/>
    </source>
</evidence>
<dbReference type="FunFam" id="3.30.160.60:FF:000030">
    <property type="entry name" value="Zinc finger protein 628"/>
    <property type="match status" value="1"/>
</dbReference>
<dbReference type="GO" id="GO:0000978">
    <property type="term" value="F:RNA polymerase II cis-regulatory region sequence-specific DNA binding"/>
    <property type="evidence" value="ECO:0007669"/>
    <property type="project" value="TreeGrafter"/>
</dbReference>
<dbReference type="GeneTree" id="ENSGT00940000162638"/>
<comment type="similarity">
    <text evidence="2">Belongs to the krueppel C2H2-type zinc-finger protein family.</text>
</comment>
<evidence type="ECO:0000259" key="13">
    <source>
        <dbReference type="PROSITE" id="PS50157"/>
    </source>
</evidence>
<evidence type="ECO:0000256" key="3">
    <source>
        <dbReference type="ARBA" id="ARBA00022723"/>
    </source>
</evidence>
<evidence type="ECO:0000256" key="10">
    <source>
        <dbReference type="ARBA" id="ARBA00023242"/>
    </source>
</evidence>
<protein>
    <recommendedName>
        <fullName evidence="13">C2H2-type domain-containing protein</fullName>
    </recommendedName>
</protein>
<feature type="domain" description="C2H2-type" evidence="13">
    <location>
        <begin position="244"/>
        <end position="271"/>
    </location>
</feature>
<keyword evidence="10" id="KW-0539">Nucleus</keyword>
<dbReference type="FunFam" id="3.30.160.60:FF:000770">
    <property type="entry name" value="zinc finger protein 16"/>
    <property type="match status" value="1"/>
</dbReference>
<feature type="region of interest" description="Disordered" evidence="12">
    <location>
        <begin position="362"/>
        <end position="444"/>
    </location>
</feature>
<keyword evidence="3" id="KW-0479">Metal-binding</keyword>
<evidence type="ECO:0000256" key="7">
    <source>
        <dbReference type="ARBA" id="ARBA00023015"/>
    </source>
</evidence>
<dbReference type="GO" id="GO:0008270">
    <property type="term" value="F:zinc ion binding"/>
    <property type="evidence" value="ECO:0007669"/>
    <property type="project" value="UniProtKB-KW"/>
</dbReference>
<dbReference type="SUPFAM" id="SSF57667">
    <property type="entry name" value="beta-beta-alpha zinc fingers"/>
    <property type="match status" value="5"/>
</dbReference>
<keyword evidence="9" id="KW-0804">Transcription</keyword>
<dbReference type="PANTHER" id="PTHR24399:SF23">
    <property type="entry name" value="C2H2-TYPE DOMAIN-CONTAINING PROTEIN"/>
    <property type="match status" value="1"/>
</dbReference>
<evidence type="ECO:0000256" key="1">
    <source>
        <dbReference type="ARBA" id="ARBA00004123"/>
    </source>
</evidence>
<dbReference type="Gene3D" id="3.30.160.60">
    <property type="entry name" value="Classic Zinc Finger"/>
    <property type="match status" value="8"/>
</dbReference>
<evidence type="ECO:0000256" key="8">
    <source>
        <dbReference type="ARBA" id="ARBA00023125"/>
    </source>
</evidence>
<proteinExistence type="inferred from homology"/>
<evidence type="ECO:0000256" key="2">
    <source>
        <dbReference type="ARBA" id="ARBA00006991"/>
    </source>
</evidence>
<keyword evidence="15" id="KW-1185">Reference proteome</keyword>
<dbReference type="FunFam" id="3.30.160.60:FF:000634">
    <property type="entry name" value="Zinc finger X-chromosomal protein"/>
    <property type="match status" value="1"/>
</dbReference>
<dbReference type="InterPro" id="IPR013087">
    <property type="entry name" value="Znf_C2H2_type"/>
</dbReference>
<evidence type="ECO:0000256" key="5">
    <source>
        <dbReference type="ARBA" id="ARBA00022771"/>
    </source>
</evidence>
<dbReference type="Ensembl" id="ENSMZET00005027890.1">
    <property type="protein sequence ID" value="ENSMZEP00005027024.1"/>
    <property type="gene ID" value="ENSMZEG00005020160.1"/>
</dbReference>
<feature type="domain" description="C2H2-type" evidence="13">
    <location>
        <begin position="216"/>
        <end position="243"/>
    </location>
</feature>
<dbReference type="AlphaFoldDB" id="A0A3P9CY44"/>
<reference evidence="14" key="2">
    <citation type="submission" date="2025-08" db="UniProtKB">
        <authorList>
            <consortium name="Ensembl"/>
        </authorList>
    </citation>
    <scope>IDENTIFICATION</scope>
</reference>
<accession>A0A3P9CY44</accession>
<sequence>MLNSLAAALFPCCCSILMTNLVFLVRLQHPAMRLHLSLTMKNLHVNFYNCVASDHVAHHYIPASPTSVTLQTSLLFSFLSSFMLESDTDGSSSQPCHRCGGGKEFRCDLCGKTFIHQRSLELHQRRHTGEKMNYCRECGRGFPTSSELKKHKLCHSGKPYNCDQCDKSFKNLSSYSAHKRSHKREKKYTCEECGKDFSRSGNLKTHQFVHSGLKPYICDRCGKAFNHRSHLRRHQVIHSGMKAYSCELCGKAFADNGSLQSHLFTHSGVKPYSCDQCGKAFAHSRSLKSHLVTHSGIKAYSCDQCGKAFACSKYLQRHLVTHSGIKAYSCDICGKTFRCSYSAHKRSHAVNKLHTWTLNTQSHSPNKLYTPGPGSLAPGGGNGTQTQEMLPFPPGWRQADRPRLHSSRGAPHPRSQSDGQHLLPAPRPDGQQRTGVCEDPKRPSSHSCVVLLRVVLRCI</sequence>
<keyword evidence="4" id="KW-0677">Repeat</keyword>
<organism evidence="14 15">
    <name type="scientific">Maylandia zebra</name>
    <name type="common">zebra mbuna</name>
    <dbReference type="NCBI Taxonomy" id="106582"/>
    <lineage>
        <taxon>Eukaryota</taxon>
        <taxon>Metazoa</taxon>
        <taxon>Chordata</taxon>
        <taxon>Craniata</taxon>
        <taxon>Vertebrata</taxon>
        <taxon>Euteleostomi</taxon>
        <taxon>Actinopterygii</taxon>
        <taxon>Neopterygii</taxon>
        <taxon>Teleostei</taxon>
        <taxon>Neoteleostei</taxon>
        <taxon>Acanthomorphata</taxon>
        <taxon>Ovalentaria</taxon>
        <taxon>Cichlomorphae</taxon>
        <taxon>Cichliformes</taxon>
        <taxon>Cichlidae</taxon>
        <taxon>African cichlids</taxon>
        <taxon>Pseudocrenilabrinae</taxon>
        <taxon>Haplochromini</taxon>
        <taxon>Maylandia</taxon>
        <taxon>Maylandia zebra complex</taxon>
    </lineage>
</organism>
<dbReference type="GO" id="GO:0005654">
    <property type="term" value="C:nucleoplasm"/>
    <property type="evidence" value="ECO:0007669"/>
    <property type="project" value="TreeGrafter"/>
</dbReference>
<reference evidence="14 15" key="1">
    <citation type="journal article" date="2014" name="Nature">
        <title>The genomic substrate for adaptive radiation in African cichlid fish.</title>
        <authorList>
            <person name="Brawand D."/>
            <person name="Wagner C.E."/>
            <person name="Li Y.I."/>
            <person name="Malinsky M."/>
            <person name="Keller I."/>
            <person name="Fan S."/>
            <person name="Simakov O."/>
            <person name="Ng A.Y."/>
            <person name="Lim Z.W."/>
            <person name="Bezault E."/>
            <person name="Turner-Maier J."/>
            <person name="Johnson J."/>
            <person name="Alcazar R."/>
            <person name="Noh H.J."/>
            <person name="Russell P."/>
            <person name="Aken B."/>
            <person name="Alfoldi J."/>
            <person name="Amemiya C."/>
            <person name="Azzouzi N."/>
            <person name="Baroiller J.F."/>
            <person name="Barloy-Hubler F."/>
            <person name="Berlin A."/>
            <person name="Bloomquist R."/>
            <person name="Carleton K.L."/>
            <person name="Conte M.A."/>
            <person name="D'Cotta H."/>
            <person name="Eshel O."/>
            <person name="Gaffney L."/>
            <person name="Galibert F."/>
            <person name="Gante H.F."/>
            <person name="Gnerre S."/>
            <person name="Greuter L."/>
            <person name="Guyon R."/>
            <person name="Haddad N.S."/>
            <person name="Haerty W."/>
            <person name="Harris R.M."/>
            <person name="Hofmann H.A."/>
            <person name="Hourlier T."/>
            <person name="Hulata G."/>
            <person name="Jaffe D.B."/>
            <person name="Lara M."/>
            <person name="Lee A.P."/>
            <person name="MacCallum I."/>
            <person name="Mwaiko S."/>
            <person name="Nikaido M."/>
            <person name="Nishihara H."/>
            <person name="Ozouf-Costaz C."/>
            <person name="Penman D.J."/>
            <person name="Przybylski D."/>
            <person name="Rakotomanga M."/>
            <person name="Renn S.C.P."/>
            <person name="Ribeiro F.J."/>
            <person name="Ron M."/>
            <person name="Salzburger W."/>
            <person name="Sanchez-Pulido L."/>
            <person name="Santos M.E."/>
            <person name="Searle S."/>
            <person name="Sharpe T."/>
            <person name="Swofford R."/>
            <person name="Tan F.J."/>
            <person name="Williams L."/>
            <person name="Young S."/>
            <person name="Yin S."/>
            <person name="Okada N."/>
            <person name="Kocher T.D."/>
            <person name="Miska E.A."/>
            <person name="Lander E.S."/>
            <person name="Venkatesh B."/>
            <person name="Fernald R.D."/>
            <person name="Meyer A."/>
            <person name="Ponting C.P."/>
            <person name="Streelman J.T."/>
            <person name="Lindblad-Toh K."/>
            <person name="Seehausen O."/>
            <person name="Di Palma F."/>
        </authorList>
    </citation>
    <scope>NUCLEOTIDE SEQUENCE</scope>
</reference>
<feature type="domain" description="C2H2-type" evidence="13">
    <location>
        <begin position="188"/>
        <end position="215"/>
    </location>
</feature>
<keyword evidence="5 11" id="KW-0863">Zinc-finger</keyword>
<feature type="domain" description="C2H2-type" evidence="13">
    <location>
        <begin position="272"/>
        <end position="299"/>
    </location>
</feature>
<evidence type="ECO:0000256" key="12">
    <source>
        <dbReference type="SAM" id="MobiDB-lite"/>
    </source>
</evidence>
<dbReference type="FunFam" id="3.30.160.60:FF:000965">
    <property type="entry name" value="Neurotrophin receptor-interacting factor homolog"/>
    <property type="match status" value="1"/>
</dbReference>
<dbReference type="PROSITE" id="PS50157">
    <property type="entry name" value="ZINC_FINGER_C2H2_2"/>
    <property type="match status" value="8"/>
</dbReference>
<name>A0A3P9CY44_9CICH</name>
<dbReference type="Proteomes" id="UP000265160">
    <property type="component" value="LG9"/>
</dbReference>
<dbReference type="FunFam" id="3.30.160.60:FF:000100">
    <property type="entry name" value="Zinc finger 45-like"/>
    <property type="match status" value="1"/>
</dbReference>